<feature type="region of interest" description="Disordered" evidence="1">
    <location>
        <begin position="52"/>
        <end position="83"/>
    </location>
</feature>
<dbReference type="Proteomes" id="UP000037035">
    <property type="component" value="Unassembled WGS sequence"/>
</dbReference>
<proteinExistence type="predicted"/>
<dbReference type="VEuPathDB" id="FungiDB:VP01_1875g8"/>
<organism evidence="2 3">
    <name type="scientific">Puccinia sorghi</name>
    <dbReference type="NCBI Taxonomy" id="27349"/>
    <lineage>
        <taxon>Eukaryota</taxon>
        <taxon>Fungi</taxon>
        <taxon>Dikarya</taxon>
        <taxon>Basidiomycota</taxon>
        <taxon>Pucciniomycotina</taxon>
        <taxon>Pucciniomycetes</taxon>
        <taxon>Pucciniales</taxon>
        <taxon>Pucciniaceae</taxon>
        <taxon>Puccinia</taxon>
    </lineage>
</organism>
<dbReference type="EMBL" id="LAVV01006698">
    <property type="protein sequence ID" value="KNZ58718.1"/>
    <property type="molecule type" value="Genomic_DNA"/>
</dbReference>
<accession>A0A0L6VD97</accession>
<sequence>MAFTSQQNFLLIALISERAHTPAAVCSGHTFCYECPTQSAITIAGRLENPHSFTGGSKFSPQDDTEHLHPHYTMPNLLSKHVR</sequence>
<comment type="caution">
    <text evidence="2">The sequence shown here is derived from an EMBL/GenBank/DDBJ whole genome shotgun (WGS) entry which is preliminary data.</text>
</comment>
<evidence type="ECO:0000313" key="2">
    <source>
        <dbReference type="EMBL" id="KNZ58718.1"/>
    </source>
</evidence>
<name>A0A0L6VD97_9BASI</name>
<evidence type="ECO:0000313" key="3">
    <source>
        <dbReference type="Proteomes" id="UP000037035"/>
    </source>
</evidence>
<evidence type="ECO:0000256" key="1">
    <source>
        <dbReference type="SAM" id="MobiDB-lite"/>
    </source>
</evidence>
<feature type="compositionally biased region" description="Polar residues" evidence="1">
    <location>
        <begin position="52"/>
        <end position="62"/>
    </location>
</feature>
<reference evidence="2 3" key="1">
    <citation type="submission" date="2015-08" db="EMBL/GenBank/DDBJ databases">
        <title>Next Generation Sequencing and Analysis of the Genome of Puccinia sorghi L Schw, the Causal Agent of Maize Common Rust.</title>
        <authorList>
            <person name="Rochi L."/>
            <person name="Burguener G."/>
            <person name="Darino M."/>
            <person name="Turjanski A."/>
            <person name="Kreff E."/>
            <person name="Dieguez M.J."/>
            <person name="Sacco F."/>
        </authorList>
    </citation>
    <scope>NUCLEOTIDE SEQUENCE [LARGE SCALE GENOMIC DNA]</scope>
    <source>
        <strain evidence="2 3">RO10H11247</strain>
    </source>
</reference>
<protein>
    <submittedName>
        <fullName evidence="2">Putative signal peptide protein</fullName>
    </submittedName>
</protein>
<keyword evidence="3" id="KW-1185">Reference proteome</keyword>
<gene>
    <name evidence="2" type="ORF">VP01_1875g8</name>
</gene>
<dbReference type="AlphaFoldDB" id="A0A0L6VD97"/>